<dbReference type="GO" id="GO:0030170">
    <property type="term" value="F:pyridoxal phosphate binding"/>
    <property type="evidence" value="ECO:0007669"/>
    <property type="project" value="InterPro"/>
</dbReference>
<name>A0A2U1DFK8_9LACO</name>
<dbReference type="OrthoDB" id="9802328at2"/>
<evidence type="ECO:0000256" key="1">
    <source>
        <dbReference type="ARBA" id="ARBA00001933"/>
    </source>
</evidence>
<accession>A0A2U1DFK8</accession>
<keyword evidence="5" id="KW-0663">Pyridoxal phosphate</keyword>
<dbReference type="EC" id="2.6.1.-" evidence="6"/>
<keyword evidence="3 6" id="KW-0032">Aminotransferase</keyword>
<dbReference type="InterPro" id="IPR004838">
    <property type="entry name" value="NHTrfase_class1_PyrdxlP-BS"/>
</dbReference>
<evidence type="ECO:0000313" key="8">
    <source>
        <dbReference type="EMBL" id="PVY86473.1"/>
    </source>
</evidence>
<dbReference type="InterPro" id="IPR015421">
    <property type="entry name" value="PyrdxlP-dep_Trfase_major"/>
</dbReference>
<evidence type="ECO:0000256" key="2">
    <source>
        <dbReference type="ARBA" id="ARBA00007441"/>
    </source>
</evidence>
<dbReference type="RefSeq" id="WP_089937886.1">
    <property type="nucleotide sequence ID" value="NZ_CAKOEW010000008.1"/>
</dbReference>
<dbReference type="EMBL" id="QEKT01000001">
    <property type="protein sequence ID" value="PVY86473.1"/>
    <property type="molecule type" value="Genomic_DNA"/>
</dbReference>
<comment type="similarity">
    <text evidence="2 6">Belongs to the class-I pyridoxal-phosphate-dependent aminotransferase family.</text>
</comment>
<dbReference type="Gene3D" id="3.90.1150.10">
    <property type="entry name" value="Aspartate Aminotransferase, domain 1"/>
    <property type="match status" value="1"/>
</dbReference>
<dbReference type="GO" id="GO:0008483">
    <property type="term" value="F:transaminase activity"/>
    <property type="evidence" value="ECO:0007669"/>
    <property type="project" value="UniProtKB-KW"/>
</dbReference>
<evidence type="ECO:0000256" key="3">
    <source>
        <dbReference type="ARBA" id="ARBA00022576"/>
    </source>
</evidence>
<dbReference type="PROSITE" id="PS00105">
    <property type="entry name" value="AA_TRANSFER_CLASS_1"/>
    <property type="match status" value="1"/>
</dbReference>
<dbReference type="InterPro" id="IPR015422">
    <property type="entry name" value="PyrdxlP-dep_Trfase_small"/>
</dbReference>
<comment type="cofactor">
    <cofactor evidence="1 6">
        <name>pyridoxal 5'-phosphate</name>
        <dbReference type="ChEBI" id="CHEBI:597326"/>
    </cofactor>
</comment>
<comment type="caution">
    <text evidence="8">The sequence shown here is derived from an EMBL/GenBank/DDBJ whole genome shotgun (WGS) entry which is preliminary data.</text>
</comment>
<organism evidence="8 9">
    <name type="scientific">Convivina intestini</name>
    <dbReference type="NCBI Taxonomy" id="1505726"/>
    <lineage>
        <taxon>Bacteria</taxon>
        <taxon>Bacillati</taxon>
        <taxon>Bacillota</taxon>
        <taxon>Bacilli</taxon>
        <taxon>Lactobacillales</taxon>
        <taxon>Lactobacillaceae</taxon>
        <taxon>Convivina</taxon>
    </lineage>
</organism>
<dbReference type="InterPro" id="IPR015424">
    <property type="entry name" value="PyrdxlP-dep_Trfase"/>
</dbReference>
<keyword evidence="9" id="KW-1185">Reference proteome</keyword>
<dbReference type="AlphaFoldDB" id="A0A2U1DFK8"/>
<dbReference type="Pfam" id="PF00155">
    <property type="entry name" value="Aminotran_1_2"/>
    <property type="match status" value="1"/>
</dbReference>
<evidence type="ECO:0000256" key="5">
    <source>
        <dbReference type="ARBA" id="ARBA00022898"/>
    </source>
</evidence>
<feature type="domain" description="Aminotransferase class I/classII large" evidence="7">
    <location>
        <begin position="33"/>
        <end position="388"/>
    </location>
</feature>
<dbReference type="InterPro" id="IPR004839">
    <property type="entry name" value="Aminotransferase_I/II_large"/>
</dbReference>
<dbReference type="Proteomes" id="UP000245433">
    <property type="component" value="Unassembled WGS sequence"/>
</dbReference>
<sequence length="395" mass="43458">MDYQFSKRVNAVTPSPTLMVSRKAKEMQAQGIDVINLGMGEPDFPTPTHIDEAAIQAIQANKTSFYTAVSGIPALKAAIADRMNLRYGSKVGADNVTVTTGAKLSLYVLMQVLLDPEDWVVTARPQWVSYVEQVKLAGGHFHSILPDNPSLKLTLADLEALDHPVKVLILNSPTNPTGQVYSRQELTGILNWANQHGTYVILDEIYGQLVYNGATFTSGLQLQELNDSRMIIVDGVSKAYSMTGWRIGWTLADPRIIGAMNKILGHMTSNPSAVSQYAALAALTDSQDCVEEMRQTFEQRLNATYAQLEQMSFFNLPVKPQGAFYLFPQINPQVMADLGFESTSELVQAILTQSHVALPSGEGFGMPGYLRISYAKDQATLDQALSRLNNFFNNK</sequence>
<keyword evidence="4 6" id="KW-0808">Transferase</keyword>
<dbReference type="PANTHER" id="PTHR46383:SF1">
    <property type="entry name" value="ASPARTATE AMINOTRANSFERASE"/>
    <property type="match status" value="1"/>
</dbReference>
<gene>
    <name evidence="8" type="ORF">C7384_101392</name>
</gene>
<dbReference type="SUPFAM" id="SSF53383">
    <property type="entry name" value="PLP-dependent transferases"/>
    <property type="match status" value="1"/>
</dbReference>
<dbReference type="PANTHER" id="PTHR46383">
    <property type="entry name" value="ASPARTATE AMINOTRANSFERASE"/>
    <property type="match status" value="1"/>
</dbReference>
<evidence type="ECO:0000259" key="7">
    <source>
        <dbReference type="Pfam" id="PF00155"/>
    </source>
</evidence>
<evidence type="ECO:0000313" key="9">
    <source>
        <dbReference type="Proteomes" id="UP000245433"/>
    </source>
</evidence>
<evidence type="ECO:0000256" key="4">
    <source>
        <dbReference type="ARBA" id="ARBA00022679"/>
    </source>
</evidence>
<proteinExistence type="inferred from homology"/>
<dbReference type="Gene3D" id="3.40.640.10">
    <property type="entry name" value="Type I PLP-dependent aspartate aminotransferase-like (Major domain)"/>
    <property type="match status" value="1"/>
</dbReference>
<dbReference type="CDD" id="cd00609">
    <property type="entry name" value="AAT_like"/>
    <property type="match status" value="1"/>
</dbReference>
<reference evidence="8 9" key="1">
    <citation type="submission" date="2018-04" db="EMBL/GenBank/DDBJ databases">
        <title>Genomic Encyclopedia of Type Strains, Phase IV (KMG-IV): sequencing the most valuable type-strain genomes for metagenomic binning, comparative biology and taxonomic classification.</title>
        <authorList>
            <person name="Goeker M."/>
        </authorList>
    </citation>
    <scope>NUCLEOTIDE SEQUENCE [LARGE SCALE GENOMIC DNA]</scope>
    <source>
        <strain evidence="8 9">DSM 28795</strain>
    </source>
</reference>
<dbReference type="GO" id="GO:0006520">
    <property type="term" value="P:amino acid metabolic process"/>
    <property type="evidence" value="ECO:0007669"/>
    <property type="project" value="InterPro"/>
</dbReference>
<dbReference type="InterPro" id="IPR050596">
    <property type="entry name" value="AspAT/PAT-like"/>
</dbReference>
<protein>
    <recommendedName>
        <fullName evidence="6">Aminotransferase</fullName>
        <ecNumber evidence="6">2.6.1.-</ecNumber>
    </recommendedName>
</protein>
<evidence type="ECO:0000256" key="6">
    <source>
        <dbReference type="RuleBase" id="RU000481"/>
    </source>
</evidence>